<dbReference type="RefSeq" id="WP_261925398.1">
    <property type="nucleotide sequence ID" value="NZ_CALYLK010000001.1"/>
</dbReference>
<accession>A0ABN8TJJ9</accession>
<comment type="caution">
    <text evidence="3">The sequence shown here is derived from an EMBL/GenBank/DDBJ whole genome shotgun (WGS) entry which is preliminary data.</text>
</comment>
<dbReference type="EMBL" id="CALYLK010000001">
    <property type="protein sequence ID" value="CAH8193520.1"/>
    <property type="molecule type" value="Genomic_DNA"/>
</dbReference>
<reference evidence="3" key="1">
    <citation type="submission" date="2022-06" db="EMBL/GenBank/DDBJ databases">
        <authorList>
            <person name="Goudenege D."/>
            <person name="Le Roux F."/>
        </authorList>
    </citation>
    <scope>NUCLEOTIDE SEQUENCE</scope>
    <source>
        <strain evidence="3">12-063</strain>
    </source>
</reference>
<proteinExistence type="predicted"/>
<protein>
    <recommendedName>
        <fullName evidence="5">DUF2850 domain-containing protein</fullName>
    </recommendedName>
</protein>
<name>A0ABN8TJJ9_9VIBR</name>
<keyword evidence="2" id="KW-0812">Transmembrane</keyword>
<feature type="compositionally biased region" description="Polar residues" evidence="1">
    <location>
        <begin position="138"/>
        <end position="148"/>
    </location>
</feature>
<keyword evidence="2" id="KW-1133">Transmembrane helix</keyword>
<dbReference type="Pfam" id="PF11012">
    <property type="entry name" value="DUF2850"/>
    <property type="match status" value="1"/>
</dbReference>
<evidence type="ECO:0000256" key="2">
    <source>
        <dbReference type="SAM" id="Phobius"/>
    </source>
</evidence>
<evidence type="ECO:0000256" key="1">
    <source>
        <dbReference type="SAM" id="MobiDB-lite"/>
    </source>
</evidence>
<feature type="transmembrane region" description="Helical" evidence="2">
    <location>
        <begin position="12"/>
        <end position="30"/>
    </location>
</feature>
<dbReference type="InterPro" id="IPR021271">
    <property type="entry name" value="DUF2850"/>
</dbReference>
<organism evidence="3 4">
    <name type="scientific">Vibrio aestuarianus</name>
    <dbReference type="NCBI Taxonomy" id="28171"/>
    <lineage>
        <taxon>Bacteria</taxon>
        <taxon>Pseudomonadati</taxon>
        <taxon>Pseudomonadota</taxon>
        <taxon>Gammaproteobacteria</taxon>
        <taxon>Vibrionales</taxon>
        <taxon>Vibrionaceae</taxon>
        <taxon>Vibrio</taxon>
    </lineage>
</organism>
<sequence length="148" mass="16737">MKRESLFKSVFWIALVTVAAGFAALLFFSYQEYTHPKQVYGSWIEIGAPSYSTEILTFNEKGVFRNNRLISTNFDYNGKQIEIRTGDGITVYQQSGTLNSPQLKRIEPSTPAQRFIKQGYEETIQADESGDPSKNRRSALSNIVHSNS</sequence>
<gene>
    <name evidence="3" type="ORF">VAE063_1000417</name>
</gene>
<feature type="region of interest" description="Disordered" evidence="1">
    <location>
        <begin position="125"/>
        <end position="148"/>
    </location>
</feature>
<evidence type="ECO:0000313" key="3">
    <source>
        <dbReference type="EMBL" id="CAH8193520.1"/>
    </source>
</evidence>
<keyword evidence="2" id="KW-0472">Membrane</keyword>
<keyword evidence="4" id="KW-1185">Reference proteome</keyword>
<evidence type="ECO:0008006" key="5">
    <source>
        <dbReference type="Google" id="ProtNLM"/>
    </source>
</evidence>
<dbReference type="Proteomes" id="UP001152658">
    <property type="component" value="Unassembled WGS sequence"/>
</dbReference>
<evidence type="ECO:0000313" key="4">
    <source>
        <dbReference type="Proteomes" id="UP001152658"/>
    </source>
</evidence>